<accession>A0A2Z6EWH5</accession>
<dbReference type="RefSeq" id="WP_175577356.1">
    <property type="nucleotide sequence ID" value="NZ_AP018150.1"/>
</dbReference>
<keyword evidence="2" id="KW-1185">Reference proteome</keyword>
<reference evidence="1 2" key="1">
    <citation type="journal article" date="2018" name="Microbes Environ.">
        <title>Comparative Genomic Insights into Endofungal Lifestyles of Two Bacterial Endosymbionts, Mycoavidus cysteinexigens and Burkholderia rhizoxinica.</title>
        <authorList>
            <person name="Sharmin D."/>
            <person name="Guo Y."/>
            <person name="Nishizawa T."/>
            <person name="Ohshima S."/>
            <person name="Sato Y."/>
            <person name="Takashima Y."/>
            <person name="Narisawa K."/>
            <person name="Ohta H."/>
        </authorList>
    </citation>
    <scope>NUCLEOTIDE SEQUENCE [LARGE SCALE GENOMIC DNA]</scope>
    <source>
        <strain evidence="1 2">B1-EB</strain>
    </source>
</reference>
<evidence type="ECO:0000313" key="1">
    <source>
        <dbReference type="EMBL" id="BBE09803.1"/>
    </source>
</evidence>
<proteinExistence type="predicted"/>
<dbReference type="AlphaFoldDB" id="A0A2Z6EWH5"/>
<gene>
    <name evidence="1" type="ORF">MCB1EB_1642</name>
</gene>
<dbReference type="Proteomes" id="UP000282597">
    <property type="component" value="Chromosome"/>
</dbReference>
<sequence length="650" mass="73480">MKLEENPSSSLPKPEPDALARQWNQRLSTARKHWDTLHKRMRHNRKLVSGFNWSKEPDKEDFYTLRTNLIFATVAATLPNIYARNPEISVSPLHANVDRSLFCKTLETVLNRSLADAKLKKRAKSAVLAAMVTYYGALKVTYQRDMHQDSLIMDRMNDAQSALAHLEHLMQRTQRPEEAAQHEAHHAELKQTLQALQEQVDVVSAEGIVIDKVLSENVLIDPAVCEFHDYESADWMAQLVPMKRAQAESVFKVDLRGAKPYKEANGQATEHSSRFAMPDAPASEDEQICLIEIWDKQSKRVYTLADGCDFFVREPYSPSRVGCRWYPFFLLPFAVLDGQFTAPCLVDLTEKLQREYNDTREKFVQHRDMNKPHWVASSDISEKSIERHIQTAIGEIVLLDTDGRPVNQVITPGQGIPIQPADYDTGPIRADWEQVTGLQDAARSTIVTPKTATESNIMQQALSGRIGEFRDKVEDWLQEMSIYTAQILLQELTPEQVQRYMGPPKEQMTPDGQVIEISSFDWPQMSREQVFDMVEVTIRAGTTGAPDKLQNQEGWAKALPIVQQMIMQMIQLSAQGVDIEPIKALLRETMTRFDERIDIEQFIPRPPQPAPMGMQGAPSDMPPEMSEHSLPGGPAGLPPSESPVSTFNGV</sequence>
<evidence type="ECO:0000313" key="2">
    <source>
        <dbReference type="Proteomes" id="UP000282597"/>
    </source>
</evidence>
<organism evidence="1 2">
    <name type="scientific">Mycoavidus cysteinexigens</name>
    <dbReference type="NCBI Taxonomy" id="1553431"/>
    <lineage>
        <taxon>Bacteria</taxon>
        <taxon>Pseudomonadati</taxon>
        <taxon>Pseudomonadota</taxon>
        <taxon>Betaproteobacteria</taxon>
        <taxon>Burkholderiales</taxon>
        <taxon>Burkholderiaceae</taxon>
        <taxon>Mycoavidus</taxon>
    </lineage>
</organism>
<protein>
    <submittedName>
        <fullName evidence="1">Uncharacterized protein</fullName>
    </submittedName>
</protein>
<dbReference type="KEGG" id="mcys:MCB1EB_1642"/>
<dbReference type="EMBL" id="AP018150">
    <property type="protein sequence ID" value="BBE09803.1"/>
    <property type="molecule type" value="Genomic_DNA"/>
</dbReference>
<name>A0A2Z6EWH5_9BURK</name>